<evidence type="ECO:0000256" key="13">
    <source>
        <dbReference type="ARBA" id="ARBA00023237"/>
    </source>
</evidence>
<evidence type="ECO:0000256" key="6">
    <source>
        <dbReference type="ARBA" id="ARBA00022692"/>
    </source>
</evidence>
<dbReference type="EMBL" id="JAMXFF010000025">
    <property type="protein sequence ID" value="MCT7967974.1"/>
    <property type="molecule type" value="Genomic_DNA"/>
</dbReference>
<evidence type="ECO:0000256" key="4">
    <source>
        <dbReference type="ARBA" id="ARBA00022452"/>
    </source>
</evidence>
<evidence type="ECO:0000313" key="19">
    <source>
        <dbReference type="EMBL" id="MCT7967974.1"/>
    </source>
</evidence>
<evidence type="ECO:0000256" key="7">
    <source>
        <dbReference type="ARBA" id="ARBA00022729"/>
    </source>
</evidence>
<evidence type="ECO:0000256" key="8">
    <source>
        <dbReference type="ARBA" id="ARBA00023047"/>
    </source>
</evidence>
<comment type="caution">
    <text evidence="19">The sequence shown here is derived from an EMBL/GenBank/DDBJ whole genome shotgun (WGS) entry which is preliminary data.</text>
</comment>
<evidence type="ECO:0000259" key="18">
    <source>
        <dbReference type="Pfam" id="PF22461"/>
    </source>
</evidence>
<evidence type="ECO:0000256" key="3">
    <source>
        <dbReference type="ARBA" id="ARBA00022448"/>
    </source>
</evidence>
<gene>
    <name evidence="19" type="ORF">NG799_16810</name>
</gene>
<evidence type="ECO:0000256" key="14">
    <source>
        <dbReference type="ARBA" id="ARBA00023288"/>
    </source>
</evidence>
<evidence type="ECO:0000256" key="12">
    <source>
        <dbReference type="ARBA" id="ARBA00023139"/>
    </source>
</evidence>
<evidence type="ECO:0000259" key="17">
    <source>
        <dbReference type="Pfam" id="PF10531"/>
    </source>
</evidence>
<evidence type="ECO:0000256" key="11">
    <source>
        <dbReference type="ARBA" id="ARBA00023136"/>
    </source>
</evidence>
<evidence type="ECO:0000256" key="2">
    <source>
        <dbReference type="ARBA" id="ARBA00009450"/>
    </source>
</evidence>
<dbReference type="PANTHER" id="PTHR33619:SF3">
    <property type="entry name" value="POLYSACCHARIDE EXPORT PROTEIN GFCE-RELATED"/>
    <property type="match status" value="1"/>
</dbReference>
<reference evidence="19 20" key="1">
    <citation type="journal article" date="2022" name="Front. Microbiol.">
        <title>High genomic differentiation and limited gene flow indicate recent cryptic speciation within the genus Laspinema (cyanobacteria).</title>
        <authorList>
            <person name="Stanojkovic A."/>
            <person name="Skoupy S."/>
            <person name="Skaloud P."/>
            <person name="Dvorak P."/>
        </authorList>
    </citation>
    <scope>NUCLEOTIDE SEQUENCE [LARGE SCALE GENOMIC DNA]</scope>
    <source>
        <strain evidence="19 20">D2a</strain>
    </source>
</reference>
<comment type="similarity">
    <text evidence="2">Belongs to the BexD/CtrA/VexA family.</text>
</comment>
<dbReference type="Gene3D" id="3.10.560.10">
    <property type="entry name" value="Outer membrane lipoprotein wza domain like"/>
    <property type="match status" value="6"/>
</dbReference>
<evidence type="ECO:0000313" key="20">
    <source>
        <dbReference type="Proteomes" id="UP001525890"/>
    </source>
</evidence>
<keyword evidence="11" id="KW-0472">Membrane</keyword>
<evidence type="ECO:0000256" key="9">
    <source>
        <dbReference type="ARBA" id="ARBA00023065"/>
    </source>
</evidence>
<feature type="domain" description="Soluble ligand binding" evidence="17">
    <location>
        <begin position="239"/>
        <end position="288"/>
    </location>
</feature>
<accession>A0ABT2MTB4</accession>
<dbReference type="RefSeq" id="WP_368007523.1">
    <property type="nucleotide sequence ID" value="NZ_JAMXFF010000025.1"/>
</dbReference>
<keyword evidence="5" id="KW-0762">Sugar transport</keyword>
<keyword evidence="8" id="KW-0625">Polysaccharide transport</keyword>
<dbReference type="InterPro" id="IPR003715">
    <property type="entry name" value="Poly_export_N"/>
</dbReference>
<keyword evidence="4" id="KW-1134">Transmembrane beta strand</keyword>
<keyword evidence="6" id="KW-0812">Transmembrane</keyword>
<organism evidence="19 20">
    <name type="scientific">Laspinema palackyanum D2a</name>
    <dbReference type="NCBI Taxonomy" id="2953684"/>
    <lineage>
        <taxon>Bacteria</taxon>
        <taxon>Bacillati</taxon>
        <taxon>Cyanobacteriota</taxon>
        <taxon>Cyanophyceae</taxon>
        <taxon>Oscillatoriophycideae</taxon>
        <taxon>Oscillatoriales</taxon>
        <taxon>Laspinemataceae</taxon>
        <taxon>Laspinema</taxon>
        <taxon>Laspinema palackyanum</taxon>
    </lineage>
</organism>
<comment type="subcellular location">
    <subcellularLocation>
        <location evidence="1">Cell outer membrane</location>
        <topology evidence="1">Multi-pass membrane protein</topology>
    </subcellularLocation>
</comment>
<feature type="compositionally biased region" description="Pro residues" evidence="15">
    <location>
        <begin position="116"/>
        <end position="132"/>
    </location>
</feature>
<feature type="domain" description="Soluble ligand binding" evidence="17">
    <location>
        <begin position="350"/>
        <end position="399"/>
    </location>
</feature>
<dbReference type="Pfam" id="PF22461">
    <property type="entry name" value="SLBB_2"/>
    <property type="match status" value="1"/>
</dbReference>
<keyword evidence="13" id="KW-0998">Cell outer membrane</keyword>
<dbReference type="Gene3D" id="3.30.1950.10">
    <property type="entry name" value="wza like domain"/>
    <property type="match status" value="1"/>
</dbReference>
<feature type="domain" description="SLBB" evidence="18">
    <location>
        <begin position="570"/>
        <end position="651"/>
    </location>
</feature>
<keyword evidence="12" id="KW-0564">Palmitate</keyword>
<feature type="domain" description="Soluble ligand binding" evidence="17">
    <location>
        <begin position="460"/>
        <end position="510"/>
    </location>
</feature>
<keyword evidence="10" id="KW-0626">Porin</keyword>
<keyword evidence="7" id="KW-0732">Signal</keyword>
<protein>
    <submittedName>
        <fullName evidence="19">SLBB domain-containing protein</fullName>
    </submittedName>
</protein>
<keyword evidence="20" id="KW-1185">Reference proteome</keyword>
<dbReference type="InterPro" id="IPR019554">
    <property type="entry name" value="Soluble_ligand-bd"/>
</dbReference>
<evidence type="ECO:0000256" key="5">
    <source>
        <dbReference type="ARBA" id="ARBA00022597"/>
    </source>
</evidence>
<feature type="region of interest" description="Disordered" evidence="15">
    <location>
        <begin position="53"/>
        <end position="144"/>
    </location>
</feature>
<evidence type="ECO:0000256" key="1">
    <source>
        <dbReference type="ARBA" id="ARBA00004571"/>
    </source>
</evidence>
<dbReference type="PANTHER" id="PTHR33619">
    <property type="entry name" value="POLYSACCHARIDE EXPORT PROTEIN GFCE-RELATED"/>
    <property type="match status" value="1"/>
</dbReference>
<keyword evidence="14" id="KW-0449">Lipoprotein</keyword>
<evidence type="ECO:0000256" key="15">
    <source>
        <dbReference type="SAM" id="MobiDB-lite"/>
    </source>
</evidence>
<keyword evidence="3" id="KW-0813">Transport</keyword>
<dbReference type="Pfam" id="PF10531">
    <property type="entry name" value="SLBB"/>
    <property type="match status" value="4"/>
</dbReference>
<dbReference type="InterPro" id="IPR049712">
    <property type="entry name" value="Poly_export"/>
</dbReference>
<evidence type="ECO:0000256" key="10">
    <source>
        <dbReference type="ARBA" id="ARBA00023114"/>
    </source>
</evidence>
<feature type="domain" description="Soluble ligand binding" evidence="17">
    <location>
        <begin position="680"/>
        <end position="729"/>
    </location>
</feature>
<dbReference type="Proteomes" id="UP001525890">
    <property type="component" value="Unassembled WGS sequence"/>
</dbReference>
<feature type="compositionally biased region" description="Pro residues" evidence="15">
    <location>
        <begin position="70"/>
        <end position="90"/>
    </location>
</feature>
<evidence type="ECO:0000259" key="16">
    <source>
        <dbReference type="Pfam" id="PF02563"/>
    </source>
</evidence>
<name>A0ABT2MTB4_9CYAN</name>
<feature type="domain" description="Polysaccharide export protein N-terminal" evidence="16">
    <location>
        <begin position="161"/>
        <end position="231"/>
    </location>
</feature>
<dbReference type="InterPro" id="IPR054765">
    <property type="entry name" value="SLBB_dom"/>
</dbReference>
<keyword evidence="9" id="KW-0406">Ion transport</keyword>
<sequence>MIESSPVRQFYHLTALTLAGLHTGATVMPLAAVLTLAFNSRIPAGISAPIPPELTQGIPAPQAPSLPSIQPGPPVPPPPGQLPPATPPNSPQLSPFCQPRQGLPSSTPQQAIAPQPLTPAPLPPPAPPPFPTAPSRAALSQPNPFLETPSIIPVSEFPRVSYPFAPGDQIVIDVQPYQNISIQTIINPQGQIVMQLLGPVEIAGLTAEQAQQRIQSGLNQFLVDPRVNVALIAKRPVNITVTGEVTQPGFYAFPAENARISEVLAAVGGTTPGSDLSSILIRRPLGDGRFLQQRLNLLVSLQAGSPPPDLLLQEGDILIVPKQSLSEAQINDSNIVARSRLSPPQAVGIRVIGEVTRPGFYNLPPSVNPIQDALVIAGGSTPAADLRSVRVRRVLTDGQISEETVDLYSPLQTGAPFPELRLGNGDIVIVPTLDLNDAAFNYNNNVVANSTLTTPQPVGITIVGEVTQPGFYILPASPRPIPTALQLAGGTTPVADLRGVRVRRTLPDGRLSEESINLLSSLQGSTPFPDLRLANGDVLIIPKLGLEEARTYDSKVVSTSTLAAQQPVAITVLGEVAAPGFHVLPPSLSPIPTALQAAGGITTGADLRTVLICRVMANGTVSEERVNLYASLETGTPLPDLRLGNGDVVIVPKLGLNQDSGYNPRIVAGSTLAAAIPVNVTILGEVAQPGFFTVPPSERPVADAMLVAGGITSNADLRAVRVRRVLENGAISEEVLDLYTPLLTGAELPELRLANGDVVFVPTLESSTDEYYDRVLVSRSNLSVPQIVVRVLSYPAGGISVVPVPSGSTFADILNAVPLLSADLNNIALIRFDPEQGKAVTREINAQELLRGDLAQNVPLENNDVIVIGRNLVGKITYALGTFTQPFRDILGFLLFFDSLRDSATLLFGPGGEENENNNNNNN</sequence>
<dbReference type="Pfam" id="PF02563">
    <property type="entry name" value="Poly_export"/>
    <property type="match status" value="1"/>
</dbReference>
<proteinExistence type="inferred from homology"/>